<evidence type="ECO:0000313" key="2">
    <source>
        <dbReference type="Proteomes" id="UP000234323"/>
    </source>
</evidence>
<keyword evidence="2" id="KW-1185">Reference proteome</keyword>
<dbReference type="EMBL" id="LLXI01003011">
    <property type="protein sequence ID" value="PKY58439.1"/>
    <property type="molecule type" value="Genomic_DNA"/>
</dbReference>
<name>A0A2I1HHT9_9GLOM</name>
<gene>
    <name evidence="1" type="ORF">RhiirA4_480346</name>
</gene>
<proteinExistence type="predicted"/>
<dbReference type="VEuPathDB" id="FungiDB:FUN_017732"/>
<dbReference type="Proteomes" id="UP000234323">
    <property type="component" value="Unassembled WGS sequence"/>
</dbReference>
<protein>
    <submittedName>
        <fullName evidence="1">Uncharacterized protein</fullName>
    </submittedName>
</protein>
<dbReference type="AlphaFoldDB" id="A0A2I1HHT9"/>
<accession>A0A2I1HHT9</accession>
<dbReference type="VEuPathDB" id="FungiDB:RhiirFUN_021602"/>
<comment type="caution">
    <text evidence="1">The sequence shown here is derived from an EMBL/GenBank/DDBJ whole genome shotgun (WGS) entry which is preliminary data.</text>
</comment>
<sequence>MIELNNKEDVTIYELPNEEDYSEKVNYELYELSNNESYILSNEKVDYKLPIEEVDDKISNDCEMSNEIQSNSEMLRLTQ</sequence>
<evidence type="ECO:0000313" key="1">
    <source>
        <dbReference type="EMBL" id="PKY58439.1"/>
    </source>
</evidence>
<reference evidence="1 2" key="1">
    <citation type="submission" date="2015-10" db="EMBL/GenBank/DDBJ databases">
        <title>Genome analyses suggest a sexual origin of heterokaryosis in a supposedly ancient asexual fungus.</title>
        <authorList>
            <person name="Ropars J."/>
            <person name="Sedzielewska K."/>
            <person name="Noel J."/>
            <person name="Charron P."/>
            <person name="Farinelli L."/>
            <person name="Marton T."/>
            <person name="Kruger M."/>
            <person name="Pelin A."/>
            <person name="Brachmann A."/>
            <person name="Corradi N."/>
        </authorList>
    </citation>
    <scope>NUCLEOTIDE SEQUENCE [LARGE SCALE GENOMIC DNA]</scope>
    <source>
        <strain evidence="1 2">A4</strain>
    </source>
</reference>
<organism evidence="1 2">
    <name type="scientific">Rhizophagus irregularis</name>
    <dbReference type="NCBI Taxonomy" id="588596"/>
    <lineage>
        <taxon>Eukaryota</taxon>
        <taxon>Fungi</taxon>
        <taxon>Fungi incertae sedis</taxon>
        <taxon>Mucoromycota</taxon>
        <taxon>Glomeromycotina</taxon>
        <taxon>Glomeromycetes</taxon>
        <taxon>Glomerales</taxon>
        <taxon>Glomeraceae</taxon>
        <taxon>Rhizophagus</taxon>
    </lineage>
</organism>